<feature type="domain" description="AbiJ-NTD3" evidence="1">
    <location>
        <begin position="97"/>
        <end position="262"/>
    </location>
</feature>
<evidence type="ECO:0000313" key="3">
    <source>
        <dbReference type="Proteomes" id="UP000000450"/>
    </source>
</evidence>
<evidence type="ECO:0000313" key="2">
    <source>
        <dbReference type="EMBL" id="ACM33620.1"/>
    </source>
</evidence>
<dbReference type="AlphaFoldDB" id="A0A9J9QFP7"/>
<proteinExistence type="predicted"/>
<keyword evidence="3" id="KW-1185">Reference proteome</keyword>
<dbReference type="RefSeq" id="WP_013722626.1">
    <property type="nucleotide sequence ID" value="NC_011992.1"/>
</dbReference>
<dbReference type="EMBL" id="CP001392">
    <property type="protein sequence ID" value="ACM33620.1"/>
    <property type="molecule type" value="Genomic_DNA"/>
</dbReference>
<sequence>MAQPHRPPPLETLRDAIAEALWGAVSAPALPAACVALGLRDGDSAEAMNSKRKYVRSRITTFKGPELLALAQRVVEEFGAADLADYVSELTTHADHRITDLTRRAVLAELVSAGELFGNLPVWDGIAVLSPDLEKPAQYSTKFAATLRDDIQRHYVEDNDLNNAELLELCGALTCSQQRFFDMLEKVVDPVCRRGLEEERLVQALNKLLVADGFVLVVVGEVSRHPQYGVRRVASGVAGAPKNLIFAAINCKPDLYFADAINNDVAIANDSDALIYDRVLSDGGLRWDVLVDWWRDRERREEVADARKSLFVRLRTAVHAAQSPGEVAIFEAYYAHFARSMGDKLPALIPQVYLHYDPRAASERGAGRVLARQRMDFLLLLGHGVRVVVEVDGKHHFANGEVASPARYAEMAAEDRRLRLQGYEVYRFGAAEFADVERVDGRYAVGPRSKQLIVDFFEKLFARHLDRASA</sequence>
<dbReference type="Pfam" id="PF18860">
    <property type="entry name" value="AbiJ_NTD3"/>
    <property type="match status" value="1"/>
</dbReference>
<dbReference type="KEGG" id="dia:Dtpsy_2175"/>
<dbReference type="InterPro" id="IPR041427">
    <property type="entry name" value="AbiJ-NTD3"/>
</dbReference>
<accession>A0A9J9QFP7</accession>
<organism evidence="2 3">
    <name type="scientific">Acidovorax ebreus (strain TPSY)</name>
    <name type="common">Diaphorobacter sp. (strain TPSY)</name>
    <dbReference type="NCBI Taxonomy" id="535289"/>
    <lineage>
        <taxon>Bacteria</taxon>
        <taxon>Pseudomonadati</taxon>
        <taxon>Pseudomonadota</taxon>
        <taxon>Betaproteobacteria</taxon>
        <taxon>Burkholderiales</taxon>
        <taxon>Comamonadaceae</taxon>
        <taxon>Diaphorobacter</taxon>
    </lineage>
</organism>
<name>A0A9J9QFP7_ACIET</name>
<dbReference type="Proteomes" id="UP000000450">
    <property type="component" value="Chromosome"/>
</dbReference>
<evidence type="ECO:0000259" key="1">
    <source>
        <dbReference type="Pfam" id="PF18860"/>
    </source>
</evidence>
<protein>
    <recommendedName>
        <fullName evidence="1">AbiJ-NTD3 domain-containing protein</fullName>
    </recommendedName>
</protein>
<gene>
    <name evidence="2" type="ordered locus">Dtpsy_2175</name>
</gene>
<reference evidence="2 3" key="1">
    <citation type="journal article" date="2010" name="J. Bacteriol.">
        <title>Completed genome sequence of the anaerobic iron-oxidizing bacterium Acidovorax ebreus strain TPSY.</title>
        <authorList>
            <person name="Byrne-Bailey K.G."/>
            <person name="Weber K.A."/>
            <person name="Chair A.H."/>
            <person name="Bose S."/>
            <person name="Knox T."/>
            <person name="Spanbauer T.L."/>
            <person name="Chertkov O."/>
            <person name="Coates J.D."/>
        </authorList>
    </citation>
    <scope>NUCLEOTIDE SEQUENCE [LARGE SCALE GENOMIC DNA]</scope>
    <source>
        <strain evidence="2 3">TPSY</strain>
    </source>
</reference>